<keyword evidence="1" id="KW-0175">Coiled coil</keyword>
<evidence type="ECO:0000313" key="4">
    <source>
        <dbReference type="Proteomes" id="UP001107558"/>
    </source>
</evidence>
<sequence>MSGIEIRCTLESYNAGVKCVISNQKILKGNIALDAINHWIYESLDKNKNKFNFLHFDNCDFEEFPENFQELFPNVTKLEVNGGNLLSIGYKHVGKWKNMTSFKITNCGLKYIYNYIFKDMKQLQEISFANNKLEEIGPNILDGFEYIDLVDFSGNTKINKFFKRQPMYQYNYSQYQYYGPSLNLSDNQLLTDLKNEIKINCFPHYVSQSEYNEMLNDLSMKNTKLEKEVSRLTELLNIVLANPNFKNFKVNIGKTSFNIHKTIFASRSPVFAEMLENNPEATELNLEDISEKTFKVVYDFAYKEKLPTANEDNREIYAAAKRLKIEKLAKVAAEYLMANVTVENSFDLLVLSNKFDHEELRKKAFENIQTKIFPERKLDQELAKQPERLKKLIEIKKTLEKEFTQV</sequence>
<dbReference type="Proteomes" id="UP001107558">
    <property type="component" value="Chromosome 4"/>
</dbReference>
<organism evidence="3 4">
    <name type="scientific">Polypedilum vanderplanki</name>
    <name type="common">Sleeping chironomid midge</name>
    <dbReference type="NCBI Taxonomy" id="319348"/>
    <lineage>
        <taxon>Eukaryota</taxon>
        <taxon>Metazoa</taxon>
        <taxon>Ecdysozoa</taxon>
        <taxon>Arthropoda</taxon>
        <taxon>Hexapoda</taxon>
        <taxon>Insecta</taxon>
        <taxon>Pterygota</taxon>
        <taxon>Neoptera</taxon>
        <taxon>Endopterygota</taxon>
        <taxon>Diptera</taxon>
        <taxon>Nematocera</taxon>
        <taxon>Chironomoidea</taxon>
        <taxon>Chironomidae</taxon>
        <taxon>Chironominae</taxon>
        <taxon>Polypedilum</taxon>
        <taxon>Polypedilum</taxon>
    </lineage>
</organism>
<reference evidence="3" key="1">
    <citation type="submission" date="2021-03" db="EMBL/GenBank/DDBJ databases">
        <title>Chromosome level genome of the anhydrobiotic midge Polypedilum vanderplanki.</title>
        <authorList>
            <person name="Yoshida Y."/>
            <person name="Kikawada T."/>
            <person name="Gusev O."/>
        </authorList>
    </citation>
    <scope>NUCLEOTIDE SEQUENCE</scope>
    <source>
        <strain evidence="3">NIAS01</strain>
        <tissue evidence="3">Whole body or cell culture</tissue>
    </source>
</reference>
<dbReference type="InterPro" id="IPR011333">
    <property type="entry name" value="SKP1/BTB/POZ_sf"/>
</dbReference>
<accession>A0A9J6BIE4</accession>
<keyword evidence="4" id="KW-1185">Reference proteome</keyword>
<dbReference type="OrthoDB" id="7492888at2759"/>
<evidence type="ECO:0000256" key="1">
    <source>
        <dbReference type="SAM" id="Coils"/>
    </source>
</evidence>
<dbReference type="SUPFAM" id="SSF54695">
    <property type="entry name" value="POZ domain"/>
    <property type="match status" value="1"/>
</dbReference>
<dbReference type="EMBL" id="JADBJN010000004">
    <property type="protein sequence ID" value="KAG5669315.1"/>
    <property type="molecule type" value="Genomic_DNA"/>
</dbReference>
<dbReference type="PANTHER" id="PTHR24413">
    <property type="entry name" value="SPECKLE-TYPE POZ PROTEIN"/>
    <property type="match status" value="1"/>
</dbReference>
<proteinExistence type="predicted"/>
<dbReference type="InterPro" id="IPR032675">
    <property type="entry name" value="LRR_dom_sf"/>
</dbReference>
<evidence type="ECO:0000259" key="2">
    <source>
        <dbReference type="PROSITE" id="PS50097"/>
    </source>
</evidence>
<dbReference type="InterPro" id="IPR000210">
    <property type="entry name" value="BTB/POZ_dom"/>
</dbReference>
<dbReference type="Pfam" id="PF00651">
    <property type="entry name" value="BTB"/>
    <property type="match status" value="1"/>
</dbReference>
<evidence type="ECO:0000313" key="3">
    <source>
        <dbReference type="EMBL" id="KAG5669315.1"/>
    </source>
</evidence>
<dbReference type="Gene3D" id="3.30.710.10">
    <property type="entry name" value="Potassium Channel Kv1.1, Chain A"/>
    <property type="match status" value="1"/>
</dbReference>
<feature type="domain" description="BTB" evidence="2">
    <location>
        <begin position="246"/>
        <end position="310"/>
    </location>
</feature>
<protein>
    <recommendedName>
        <fullName evidence="2">BTB domain-containing protein</fullName>
    </recommendedName>
</protein>
<dbReference type="PROSITE" id="PS50097">
    <property type="entry name" value="BTB"/>
    <property type="match status" value="1"/>
</dbReference>
<comment type="caution">
    <text evidence="3">The sequence shown here is derived from an EMBL/GenBank/DDBJ whole genome shotgun (WGS) entry which is preliminary data.</text>
</comment>
<name>A0A9J6BIE4_POLVA</name>
<dbReference type="SMART" id="SM00225">
    <property type="entry name" value="BTB"/>
    <property type="match status" value="1"/>
</dbReference>
<dbReference type="SUPFAM" id="SSF52058">
    <property type="entry name" value="L domain-like"/>
    <property type="match status" value="1"/>
</dbReference>
<dbReference type="AlphaFoldDB" id="A0A9J6BIE4"/>
<dbReference type="Gene3D" id="3.80.10.10">
    <property type="entry name" value="Ribonuclease Inhibitor"/>
    <property type="match status" value="1"/>
</dbReference>
<gene>
    <name evidence="3" type="ORF">PVAND_017203</name>
</gene>
<feature type="coiled-coil region" evidence="1">
    <location>
        <begin position="208"/>
        <end position="242"/>
    </location>
</feature>